<dbReference type="Proteomes" id="UP001470809">
    <property type="component" value="Chromosome"/>
</dbReference>
<dbReference type="AlphaFoldDB" id="A0AAN0MKQ8"/>
<dbReference type="RefSeq" id="WP_373635028.1">
    <property type="nucleotide sequence ID" value="NZ_CP151767.2"/>
</dbReference>
<evidence type="ECO:0000259" key="1">
    <source>
        <dbReference type="Pfam" id="PF07475"/>
    </source>
</evidence>
<evidence type="ECO:0000313" key="2">
    <source>
        <dbReference type="EMBL" id="WZU67803.2"/>
    </source>
</evidence>
<sequence length="144" mass="15280">MALSDADQPVHASCVAWQSQGVLITGASGAGKSALALILMGFGCDLVADDRVCLRRAGDRLLATAPDTTQGLIEARGIGILQAQPRQQAEIVLMVDLDQTSAERLPPRRKVTVLGLERPLIYGVTGPHFAPAIIQILKAGWSDR</sequence>
<dbReference type="EMBL" id="CP151767">
    <property type="protein sequence ID" value="WZU67803.2"/>
    <property type="molecule type" value="Genomic_DNA"/>
</dbReference>
<dbReference type="CDD" id="cd01918">
    <property type="entry name" value="HprK_C"/>
    <property type="match status" value="1"/>
</dbReference>
<dbReference type="SUPFAM" id="SSF53795">
    <property type="entry name" value="PEP carboxykinase-like"/>
    <property type="match status" value="1"/>
</dbReference>
<dbReference type="Pfam" id="PF07475">
    <property type="entry name" value="Hpr_kinase_C"/>
    <property type="match status" value="1"/>
</dbReference>
<dbReference type="GO" id="GO:0000155">
    <property type="term" value="F:phosphorelay sensor kinase activity"/>
    <property type="evidence" value="ECO:0007669"/>
    <property type="project" value="InterPro"/>
</dbReference>
<dbReference type="InterPro" id="IPR027417">
    <property type="entry name" value="P-loop_NTPase"/>
</dbReference>
<organism evidence="2 3">
    <name type="scientific">Yoonia rhodophyticola</name>
    <dbReference type="NCBI Taxonomy" id="3137370"/>
    <lineage>
        <taxon>Bacteria</taxon>
        <taxon>Pseudomonadati</taxon>
        <taxon>Pseudomonadota</taxon>
        <taxon>Alphaproteobacteria</taxon>
        <taxon>Rhodobacterales</taxon>
        <taxon>Paracoccaceae</taxon>
        <taxon>Yoonia</taxon>
    </lineage>
</organism>
<keyword evidence="3" id="KW-1185">Reference proteome</keyword>
<name>A0AAN0MKQ8_9RHOB</name>
<dbReference type="GO" id="GO:0005524">
    <property type="term" value="F:ATP binding"/>
    <property type="evidence" value="ECO:0007669"/>
    <property type="project" value="InterPro"/>
</dbReference>
<gene>
    <name evidence="2" type="ORF">AABB31_02240</name>
</gene>
<reference evidence="2" key="1">
    <citation type="submission" date="2024-08" db="EMBL/GenBank/DDBJ databases">
        <title>Phylogenomic analyses of a clade within the roseobacter group suggest taxonomic reassignments of species of the genera Aestuariivita, Citreicella, Loktanella, Nautella, Pelagibaca, Ruegeria, Thalassobius, Thiobacimonas and Tropicibacter, and the proposal o.</title>
        <authorList>
            <person name="Jeon C.O."/>
        </authorList>
    </citation>
    <scope>NUCLEOTIDE SEQUENCE</scope>
    <source>
        <strain evidence="2">SS1-5</strain>
    </source>
</reference>
<evidence type="ECO:0000313" key="3">
    <source>
        <dbReference type="Proteomes" id="UP001470809"/>
    </source>
</evidence>
<proteinExistence type="predicted"/>
<keyword evidence="2" id="KW-0808">Transferase</keyword>
<dbReference type="GO" id="GO:0006109">
    <property type="term" value="P:regulation of carbohydrate metabolic process"/>
    <property type="evidence" value="ECO:0007669"/>
    <property type="project" value="InterPro"/>
</dbReference>
<dbReference type="Gene3D" id="3.40.50.300">
    <property type="entry name" value="P-loop containing nucleotide triphosphate hydrolases"/>
    <property type="match status" value="1"/>
</dbReference>
<dbReference type="InterPro" id="IPR011104">
    <property type="entry name" value="Hpr_kin/Pase_C"/>
</dbReference>
<accession>A0AAN0MKQ8</accession>
<dbReference type="KEGG" id="yrh:AABB31_02240"/>
<feature type="domain" description="HPr kinase/phosphorylase C-terminal" evidence="1">
    <location>
        <begin position="8"/>
        <end position="99"/>
    </location>
</feature>
<protein>
    <submittedName>
        <fullName evidence="2">HPr kinase/phosphorylase</fullName>
    </submittedName>
</protein>
<keyword evidence="2" id="KW-0418">Kinase</keyword>